<reference evidence="7" key="1">
    <citation type="journal article" date="2019" name="Curr. Biol.">
        <title>Genome Sequence of Striga asiatica Provides Insight into the Evolution of Plant Parasitism.</title>
        <authorList>
            <person name="Yoshida S."/>
            <person name="Kim S."/>
            <person name="Wafula E.K."/>
            <person name="Tanskanen J."/>
            <person name="Kim Y.M."/>
            <person name="Honaas L."/>
            <person name="Yang Z."/>
            <person name="Spallek T."/>
            <person name="Conn C.E."/>
            <person name="Ichihashi Y."/>
            <person name="Cheong K."/>
            <person name="Cui S."/>
            <person name="Der J.P."/>
            <person name="Gundlach H."/>
            <person name="Jiao Y."/>
            <person name="Hori C."/>
            <person name="Ishida J.K."/>
            <person name="Kasahara H."/>
            <person name="Kiba T."/>
            <person name="Kim M.S."/>
            <person name="Koo N."/>
            <person name="Laohavisit A."/>
            <person name="Lee Y.H."/>
            <person name="Lumba S."/>
            <person name="McCourt P."/>
            <person name="Mortimer J.C."/>
            <person name="Mutuku J.M."/>
            <person name="Nomura T."/>
            <person name="Sasaki-Sekimoto Y."/>
            <person name="Seto Y."/>
            <person name="Wang Y."/>
            <person name="Wakatake T."/>
            <person name="Sakakibara H."/>
            <person name="Demura T."/>
            <person name="Yamaguchi S."/>
            <person name="Yoneyama K."/>
            <person name="Manabe R.I."/>
            <person name="Nelson D.C."/>
            <person name="Schulman A.H."/>
            <person name="Timko M.P."/>
            <person name="dePamphilis C.W."/>
            <person name="Choi D."/>
            <person name="Shirasu K."/>
        </authorList>
    </citation>
    <scope>NUCLEOTIDE SEQUENCE [LARGE SCALE GENOMIC DNA]</scope>
    <source>
        <strain evidence="7">cv. UVA1</strain>
    </source>
</reference>
<keyword evidence="3" id="KW-0268">Exocytosis</keyword>
<name>A0A5A7Q7L2_STRAF</name>
<keyword evidence="2" id="KW-0813">Transport</keyword>
<evidence type="ECO:0000256" key="3">
    <source>
        <dbReference type="ARBA" id="ARBA00022483"/>
    </source>
</evidence>
<dbReference type="InterPro" id="IPR033961">
    <property type="entry name" value="Exo84"/>
</dbReference>
<dbReference type="AlphaFoldDB" id="A0A5A7Q7L2"/>
<dbReference type="OrthoDB" id="642193at2759"/>
<keyword evidence="4" id="KW-0175">Coiled coil</keyword>
<feature type="compositionally biased region" description="Low complexity" evidence="5">
    <location>
        <begin position="517"/>
        <end position="536"/>
    </location>
</feature>
<evidence type="ECO:0000313" key="6">
    <source>
        <dbReference type="EMBL" id="GER41239.1"/>
    </source>
</evidence>
<comment type="similarity">
    <text evidence="1">Belongs to the EXO84 family.</text>
</comment>
<evidence type="ECO:0000256" key="4">
    <source>
        <dbReference type="SAM" id="Coils"/>
    </source>
</evidence>
<organism evidence="6 7">
    <name type="scientific">Striga asiatica</name>
    <name type="common">Asiatic witchweed</name>
    <name type="synonym">Buchnera asiatica</name>
    <dbReference type="NCBI Taxonomy" id="4170"/>
    <lineage>
        <taxon>Eukaryota</taxon>
        <taxon>Viridiplantae</taxon>
        <taxon>Streptophyta</taxon>
        <taxon>Embryophyta</taxon>
        <taxon>Tracheophyta</taxon>
        <taxon>Spermatophyta</taxon>
        <taxon>Magnoliopsida</taxon>
        <taxon>eudicotyledons</taxon>
        <taxon>Gunneridae</taxon>
        <taxon>Pentapetalae</taxon>
        <taxon>asterids</taxon>
        <taxon>lamiids</taxon>
        <taxon>Lamiales</taxon>
        <taxon>Orobanchaceae</taxon>
        <taxon>Buchnereae</taxon>
        <taxon>Striga</taxon>
    </lineage>
</organism>
<dbReference type="EMBL" id="BKCP01006071">
    <property type="protein sequence ID" value="GER41239.1"/>
    <property type="molecule type" value="Genomic_DNA"/>
</dbReference>
<dbReference type="Proteomes" id="UP000325081">
    <property type="component" value="Unassembled WGS sequence"/>
</dbReference>
<dbReference type="Pfam" id="PF08700">
    <property type="entry name" value="VPS51_Exo84_N"/>
    <property type="match status" value="1"/>
</dbReference>
<dbReference type="GO" id="GO:0008104">
    <property type="term" value="P:intracellular protein localization"/>
    <property type="evidence" value="ECO:0007669"/>
    <property type="project" value="TreeGrafter"/>
</dbReference>
<feature type="region of interest" description="Disordered" evidence="5">
    <location>
        <begin position="512"/>
        <end position="536"/>
    </location>
</feature>
<gene>
    <name evidence="6" type="ORF">STAS_17946</name>
</gene>
<keyword evidence="7" id="KW-1185">Reference proteome</keyword>
<evidence type="ECO:0000313" key="7">
    <source>
        <dbReference type="Proteomes" id="UP000325081"/>
    </source>
</evidence>
<dbReference type="GO" id="GO:0006887">
    <property type="term" value="P:exocytosis"/>
    <property type="evidence" value="ECO:0007669"/>
    <property type="project" value="UniProtKB-KW"/>
</dbReference>
<evidence type="ECO:0000256" key="2">
    <source>
        <dbReference type="ARBA" id="ARBA00022448"/>
    </source>
</evidence>
<evidence type="ECO:0000256" key="5">
    <source>
        <dbReference type="SAM" id="MobiDB-lite"/>
    </source>
</evidence>
<comment type="caution">
    <text evidence="6">The sequence shown here is derived from an EMBL/GenBank/DDBJ whole genome shotgun (WGS) entry which is preliminary data.</text>
</comment>
<evidence type="ECO:0000256" key="1">
    <source>
        <dbReference type="ARBA" id="ARBA00007210"/>
    </source>
</evidence>
<feature type="region of interest" description="Disordered" evidence="5">
    <location>
        <begin position="122"/>
        <end position="143"/>
    </location>
</feature>
<accession>A0A5A7Q7L2</accession>
<dbReference type="SUPFAM" id="SSF74788">
    <property type="entry name" value="Cullin repeat-like"/>
    <property type="match status" value="1"/>
</dbReference>
<dbReference type="InterPro" id="IPR016159">
    <property type="entry name" value="Cullin_repeat-like_dom_sf"/>
</dbReference>
<dbReference type="PANTHER" id="PTHR21426">
    <property type="entry name" value="EXOCYST COMPLEX COMPONENT 8"/>
    <property type="match status" value="1"/>
</dbReference>
<protein>
    <submittedName>
        <fullName evidence="6">Exocyst complex component EXO84A</fullName>
    </submittedName>
</protein>
<feature type="coiled-coil region" evidence="4">
    <location>
        <begin position="157"/>
        <end position="208"/>
    </location>
</feature>
<dbReference type="GO" id="GO:0000145">
    <property type="term" value="C:exocyst"/>
    <property type="evidence" value="ECO:0007669"/>
    <property type="project" value="InterPro"/>
</dbReference>
<proteinExistence type="inferred from homology"/>
<dbReference type="PANTHER" id="PTHR21426:SF15">
    <property type="entry name" value="EXOCYST COMPLEX COMPONENT EXO84A"/>
    <property type="match status" value="1"/>
</dbReference>
<sequence>MERESFSSSKADSLDFDNELTLSEKLKVFKSSNFDPKSYVTSHCGAMSEKAIRHLCIYLVGLKKGSAEEMRKNVYANYASFIRTSREISDLEGELVSLKNLLSSRANIIHTIADGVRIESLHEGPHHHHSPDDPLEPPSNPITTDLSSNLLVETLEILLAEHRVDEALSLLDDAERAALDKPLAPSSLLSLQNTILEYRQRLADQLAESTCQASTTGPELRMTIYHHNPQELCEDIGSLDIMQLSEHALEGVLQSFGSYVSTMINAFSASFEIENLEGSGRKIVKLAETETQQIALLANALSLADELLPRAAIKLSSFARNDEKGLKQRELKRRLQRLVEQLRDSFCRQHALDISYSLKMVGGEPEWFPSPVFQELFVKLTRIASIASDIFVGRERFATILLMRLTETVILWFSEDQNFWDELETGERTLGPLGLQQFYLDMEFVILFASQGRYLSRNLHQVMKNIIGRAIEAVQAKNIDPYSVLPEDEWFADVAQIAIKMLMGHADFENAERDMNSPTTSMSARSVSSAHSHGSS</sequence>
<dbReference type="GO" id="GO:0006893">
    <property type="term" value="P:Golgi to plasma membrane transport"/>
    <property type="evidence" value="ECO:0007669"/>
    <property type="project" value="TreeGrafter"/>
</dbReference>